<dbReference type="Proteomes" id="UP000319040">
    <property type="component" value="Unassembled WGS sequence"/>
</dbReference>
<proteinExistence type="predicted"/>
<organism evidence="1 2">
    <name type="scientific">Saccharicrinis carchari</name>
    <dbReference type="NCBI Taxonomy" id="1168039"/>
    <lineage>
        <taxon>Bacteria</taxon>
        <taxon>Pseudomonadati</taxon>
        <taxon>Bacteroidota</taxon>
        <taxon>Bacteroidia</taxon>
        <taxon>Marinilabiliales</taxon>
        <taxon>Marinilabiliaceae</taxon>
        <taxon>Saccharicrinis</taxon>
    </lineage>
</organism>
<gene>
    <name evidence="1" type="ORF">SAMN06265379_107169</name>
</gene>
<protein>
    <submittedName>
        <fullName evidence="1">WbqC-like protein family protein</fullName>
    </submittedName>
</protein>
<keyword evidence="2" id="KW-1185">Reference proteome</keyword>
<evidence type="ECO:0000313" key="1">
    <source>
        <dbReference type="EMBL" id="SMO78664.1"/>
    </source>
</evidence>
<accession>A0A521E3Y4</accession>
<dbReference type="InterPro" id="IPR014985">
    <property type="entry name" value="WbqC"/>
</dbReference>
<dbReference type="EMBL" id="FXTB01000007">
    <property type="protein sequence ID" value="SMO78664.1"/>
    <property type="molecule type" value="Genomic_DNA"/>
</dbReference>
<dbReference type="Pfam" id="PF08889">
    <property type="entry name" value="WbqC"/>
    <property type="match status" value="2"/>
</dbReference>
<evidence type="ECO:0000313" key="2">
    <source>
        <dbReference type="Proteomes" id="UP000319040"/>
    </source>
</evidence>
<dbReference type="AlphaFoldDB" id="A0A521E3Y4"/>
<sequence length="230" mass="27145">MKAEISLLKRKDEVLKMTEYKALFTIAYLPPVQYLAHMIASGGAIIEKHDNYIKQTYRNRCDILGANGAMSLTVPVAKGRRLKVKTKDLEISYDERWQALHWRSIVSAYNSSPFFEYYMSDFEPFYSKKFRWLFDFNMELLSLILNSLDVDICIETTAEYISKDRPYIYDYREIIHPKKAFDKEDPDFKILKYRQVFNERFAFVPNLSVIDLMFNKGPEAIDYLEDSSLL</sequence>
<name>A0A521E3Y4_SACCC</name>
<reference evidence="1 2" key="1">
    <citation type="submission" date="2017-05" db="EMBL/GenBank/DDBJ databases">
        <authorList>
            <person name="Varghese N."/>
            <person name="Submissions S."/>
        </authorList>
    </citation>
    <scope>NUCLEOTIDE SEQUENCE [LARGE SCALE GENOMIC DNA]</scope>
    <source>
        <strain evidence="1 2">DSM 27040</strain>
    </source>
</reference>